<proteinExistence type="predicted"/>
<keyword evidence="2 4" id="KW-0732">Signal</keyword>
<organism evidence="6 7">
    <name type="scientific">Aquicella siphonis</name>
    <dbReference type="NCBI Taxonomy" id="254247"/>
    <lineage>
        <taxon>Bacteria</taxon>
        <taxon>Pseudomonadati</taxon>
        <taxon>Pseudomonadota</taxon>
        <taxon>Gammaproteobacteria</taxon>
        <taxon>Legionellales</taxon>
        <taxon>Coxiellaceae</taxon>
        <taxon>Aquicella</taxon>
    </lineage>
</organism>
<evidence type="ECO:0000313" key="7">
    <source>
        <dbReference type="Proteomes" id="UP000324194"/>
    </source>
</evidence>
<protein>
    <recommendedName>
        <fullName evidence="5">Outer membrane protein beta-barrel domain-containing protein</fullName>
    </recommendedName>
</protein>
<dbReference type="SUPFAM" id="SSF56925">
    <property type="entry name" value="OMPA-like"/>
    <property type="match status" value="1"/>
</dbReference>
<evidence type="ECO:0000313" key="6">
    <source>
        <dbReference type="EMBL" id="VVC75663.1"/>
    </source>
</evidence>
<comment type="subcellular location">
    <subcellularLocation>
        <location evidence="1">Membrane</location>
    </subcellularLocation>
</comment>
<evidence type="ECO:0000256" key="1">
    <source>
        <dbReference type="ARBA" id="ARBA00004370"/>
    </source>
</evidence>
<feature type="signal peptide" evidence="4">
    <location>
        <begin position="1"/>
        <end position="27"/>
    </location>
</feature>
<dbReference type="InterPro" id="IPR051692">
    <property type="entry name" value="OMP-like"/>
</dbReference>
<gene>
    <name evidence="6" type="ORF">AQUSIP_09530</name>
</gene>
<dbReference type="InterPro" id="IPR027385">
    <property type="entry name" value="Beta-barrel_OMP"/>
</dbReference>
<dbReference type="InterPro" id="IPR011250">
    <property type="entry name" value="OMP/PagP_B-barrel"/>
</dbReference>
<evidence type="ECO:0000259" key="5">
    <source>
        <dbReference type="Pfam" id="PF13505"/>
    </source>
</evidence>
<dbReference type="Pfam" id="PF13505">
    <property type="entry name" value="OMP_b-brl"/>
    <property type="match status" value="1"/>
</dbReference>
<dbReference type="Gene3D" id="2.40.160.20">
    <property type="match status" value="1"/>
</dbReference>
<name>A0A5E4PH30_9COXI</name>
<dbReference type="PANTHER" id="PTHR34001:SF3">
    <property type="entry name" value="BLL7405 PROTEIN"/>
    <property type="match status" value="1"/>
</dbReference>
<keyword evidence="3" id="KW-0472">Membrane</keyword>
<dbReference type="EMBL" id="LR699119">
    <property type="protein sequence ID" value="VVC75663.1"/>
    <property type="molecule type" value="Genomic_DNA"/>
</dbReference>
<reference evidence="6 7" key="1">
    <citation type="submission" date="2019-08" db="EMBL/GenBank/DDBJ databases">
        <authorList>
            <person name="Guy L."/>
        </authorList>
    </citation>
    <scope>NUCLEOTIDE SEQUENCE [LARGE SCALE GENOMIC DNA]</scope>
    <source>
        <strain evidence="6 7">SGT-108</strain>
    </source>
</reference>
<feature type="chain" id="PRO_5023042400" description="Outer membrane protein beta-barrel domain-containing protein" evidence="4">
    <location>
        <begin position="28"/>
        <end position="287"/>
    </location>
</feature>
<dbReference type="GO" id="GO:0016020">
    <property type="term" value="C:membrane"/>
    <property type="evidence" value="ECO:0007669"/>
    <property type="project" value="UniProtKB-SubCell"/>
</dbReference>
<feature type="domain" description="Outer membrane protein beta-barrel" evidence="5">
    <location>
        <begin position="67"/>
        <end position="286"/>
    </location>
</feature>
<dbReference type="Proteomes" id="UP000324194">
    <property type="component" value="Chromosome 1"/>
</dbReference>
<sequence length="287" mass="31345">MKHPRLSAIFVAVSAASLLMVSTTGFAAHKSSHKATKMVAEQENFKGEANFKAEVPPPCPPVMMLHDGFYVGVGVGYDSYRIHQSSNVDFVDVASNSVLDSSSLALNHSATGWMGGLFAGYGRYFDWFYLGAELNANTSNADTTWTSSTTVGDPDSSYYAKMKARTSYGVALLPGIKVNDSSLFYARLGYLRSNFKVTETYTNVFDANTATTRSSSDWRNGFNYGVGIETYVAENVSVRGEFTHTSFNSTSVSQSITSADNTTRLASNSKFKPSNNEYMLSLLYHFA</sequence>
<dbReference type="AlphaFoldDB" id="A0A5E4PH30"/>
<evidence type="ECO:0000256" key="4">
    <source>
        <dbReference type="SAM" id="SignalP"/>
    </source>
</evidence>
<accession>A0A5E4PH30</accession>
<keyword evidence="7" id="KW-1185">Reference proteome</keyword>
<dbReference type="RefSeq" id="WP_172622736.1">
    <property type="nucleotide sequence ID" value="NZ_LR699119.1"/>
</dbReference>
<dbReference type="PANTHER" id="PTHR34001">
    <property type="entry name" value="BLL7405 PROTEIN"/>
    <property type="match status" value="1"/>
</dbReference>
<evidence type="ECO:0000256" key="3">
    <source>
        <dbReference type="ARBA" id="ARBA00023136"/>
    </source>
</evidence>
<dbReference type="KEGG" id="asip:AQUSIP_09530"/>
<evidence type="ECO:0000256" key="2">
    <source>
        <dbReference type="ARBA" id="ARBA00022729"/>
    </source>
</evidence>